<evidence type="ECO:0000256" key="1">
    <source>
        <dbReference type="SAM" id="Phobius"/>
    </source>
</evidence>
<keyword evidence="1" id="KW-0472">Membrane</keyword>
<keyword evidence="1" id="KW-1133">Transmembrane helix</keyword>
<reference evidence="2 3" key="1">
    <citation type="submission" date="2009-01" db="EMBL/GenBank/DDBJ databases">
        <authorList>
            <person name="Fulton L."/>
            <person name="Clifton S."/>
            <person name="Fulton B."/>
            <person name="Xu J."/>
            <person name="Minx P."/>
            <person name="Pepin K.H."/>
            <person name="Johnson M."/>
            <person name="Bhonagiri V."/>
            <person name="Nash W.E."/>
            <person name="Mardis E.R."/>
            <person name="Wilson R.K."/>
        </authorList>
    </citation>
    <scope>NUCLEOTIDE SEQUENCE [LARGE SCALE GENOMIC DNA]</scope>
    <source>
        <strain evidence="2 3">DSM 15981</strain>
    </source>
</reference>
<evidence type="ECO:0000313" key="3">
    <source>
        <dbReference type="Proteomes" id="UP000004756"/>
    </source>
</evidence>
<organism evidence="2 3">
    <name type="scientific">[Clostridium] asparagiforme DSM 15981</name>
    <dbReference type="NCBI Taxonomy" id="518636"/>
    <lineage>
        <taxon>Bacteria</taxon>
        <taxon>Bacillati</taxon>
        <taxon>Bacillota</taxon>
        <taxon>Clostridia</taxon>
        <taxon>Lachnospirales</taxon>
        <taxon>Lachnospiraceae</taxon>
        <taxon>Enterocloster</taxon>
    </lineage>
</organism>
<sequence>MLYTRHVVAAVADGELCLDCFHCRLLLLSVVILIIEYFLRHVNNILYIFSYHVRFN</sequence>
<gene>
    <name evidence="2" type="ORF">CLOSTASPAR_03081</name>
</gene>
<dbReference type="HOGENOM" id="CLU_3005920_0_0_9"/>
<feature type="transmembrane region" description="Helical" evidence="1">
    <location>
        <begin position="21"/>
        <end position="39"/>
    </location>
</feature>
<evidence type="ECO:0000313" key="2">
    <source>
        <dbReference type="EMBL" id="EEG54848.1"/>
    </source>
</evidence>
<keyword evidence="3" id="KW-1185">Reference proteome</keyword>
<dbReference type="Proteomes" id="UP000004756">
    <property type="component" value="Unassembled WGS sequence"/>
</dbReference>
<protein>
    <submittedName>
        <fullName evidence="2">Uncharacterized protein</fullName>
    </submittedName>
</protein>
<name>C0D1E4_9FIRM</name>
<dbReference type="AlphaFoldDB" id="C0D1E4"/>
<reference evidence="2 3" key="2">
    <citation type="submission" date="2009-02" db="EMBL/GenBank/DDBJ databases">
        <title>Draft genome sequence of Clostridium asparagiforme (DSM 15981).</title>
        <authorList>
            <person name="Sudarsanam P."/>
            <person name="Ley R."/>
            <person name="Guruge J."/>
            <person name="Turnbaugh P.J."/>
            <person name="Mahowald M."/>
            <person name="Liep D."/>
            <person name="Gordon J."/>
        </authorList>
    </citation>
    <scope>NUCLEOTIDE SEQUENCE [LARGE SCALE GENOMIC DNA]</scope>
    <source>
        <strain evidence="2 3">DSM 15981</strain>
    </source>
</reference>
<comment type="caution">
    <text evidence="2">The sequence shown here is derived from an EMBL/GenBank/DDBJ whole genome shotgun (WGS) entry which is preliminary data.</text>
</comment>
<accession>C0D1E4</accession>
<dbReference type="EMBL" id="ACCJ01000218">
    <property type="protein sequence ID" value="EEG54848.1"/>
    <property type="molecule type" value="Genomic_DNA"/>
</dbReference>
<keyword evidence="1" id="KW-0812">Transmembrane</keyword>
<proteinExistence type="predicted"/>